<evidence type="ECO:0000256" key="5">
    <source>
        <dbReference type="SAM" id="Phobius"/>
    </source>
</evidence>
<dbReference type="InterPro" id="IPR006665">
    <property type="entry name" value="OmpA-like"/>
</dbReference>
<dbReference type="InterPro" id="IPR006664">
    <property type="entry name" value="OMP_bac"/>
</dbReference>
<evidence type="ECO:0000256" key="3">
    <source>
        <dbReference type="ARBA" id="ARBA00023237"/>
    </source>
</evidence>
<protein>
    <submittedName>
        <fullName evidence="8">Sortase-associated OmpA-like protein PdsO</fullName>
    </submittedName>
</protein>
<evidence type="ECO:0000256" key="4">
    <source>
        <dbReference type="PROSITE-ProRule" id="PRU00473"/>
    </source>
</evidence>
<dbReference type="CDD" id="cd07185">
    <property type="entry name" value="OmpA_C-like"/>
    <property type="match status" value="1"/>
</dbReference>
<evidence type="ECO:0000259" key="7">
    <source>
        <dbReference type="PROSITE" id="PS51123"/>
    </source>
</evidence>
<keyword evidence="9" id="KW-1185">Reference proteome</keyword>
<keyword evidence="5" id="KW-0812">Transmembrane</keyword>
<dbReference type="NCBIfam" id="TIGR03789">
    <property type="entry name" value="pdsO"/>
    <property type="match status" value="1"/>
</dbReference>
<name>A0ABT0KY52_9GAMM</name>
<dbReference type="PANTHER" id="PTHR30329:SF21">
    <property type="entry name" value="LIPOPROTEIN YIAD-RELATED"/>
    <property type="match status" value="1"/>
</dbReference>
<dbReference type="Gene3D" id="3.30.1330.60">
    <property type="entry name" value="OmpA-like domain"/>
    <property type="match status" value="1"/>
</dbReference>
<keyword evidence="5" id="KW-1133">Transmembrane helix</keyword>
<dbReference type="SUPFAM" id="SSF103088">
    <property type="entry name" value="OmpA-like"/>
    <property type="match status" value="1"/>
</dbReference>
<comment type="caution">
    <text evidence="8">The sequence shown here is derived from an EMBL/GenBank/DDBJ whole genome shotgun (WGS) entry which is preliminary data.</text>
</comment>
<keyword evidence="6" id="KW-0732">Signal</keyword>
<dbReference type="PANTHER" id="PTHR30329">
    <property type="entry name" value="STATOR ELEMENT OF FLAGELLAR MOTOR COMPLEX"/>
    <property type="match status" value="1"/>
</dbReference>
<dbReference type="InterPro" id="IPR050330">
    <property type="entry name" value="Bact_OuterMem_StrucFunc"/>
</dbReference>
<dbReference type="Proteomes" id="UP001203212">
    <property type="component" value="Unassembled WGS sequence"/>
</dbReference>
<keyword evidence="3" id="KW-0998">Cell outer membrane</keyword>
<feature type="transmembrane region" description="Helical" evidence="5">
    <location>
        <begin position="46"/>
        <end position="69"/>
    </location>
</feature>
<gene>
    <name evidence="8" type="primary">pdsO</name>
    <name evidence="8" type="ORF">L2689_03460</name>
</gene>
<proteinExistence type="predicted"/>
<dbReference type="Pfam" id="PF13441">
    <property type="entry name" value="Gly-zipper_YMGG"/>
    <property type="match status" value="1"/>
</dbReference>
<dbReference type="InterPro" id="IPR036737">
    <property type="entry name" value="OmpA-like_sf"/>
</dbReference>
<feature type="domain" description="OmpA-like" evidence="7">
    <location>
        <begin position="126"/>
        <end position="243"/>
    </location>
</feature>
<dbReference type="InterPro" id="IPR022511">
    <property type="entry name" value="PdsO"/>
</dbReference>
<evidence type="ECO:0000256" key="2">
    <source>
        <dbReference type="ARBA" id="ARBA00023136"/>
    </source>
</evidence>
<organism evidence="8 9">
    <name type="scientific">Shewanella aestuarii</name>
    <dbReference type="NCBI Taxonomy" id="1028752"/>
    <lineage>
        <taxon>Bacteria</taxon>
        <taxon>Pseudomonadati</taxon>
        <taxon>Pseudomonadota</taxon>
        <taxon>Gammaproteobacteria</taxon>
        <taxon>Alteromonadales</taxon>
        <taxon>Shewanellaceae</taxon>
        <taxon>Shewanella</taxon>
    </lineage>
</organism>
<accession>A0ABT0KY52</accession>
<sequence length="249" mass="27266">MKKHIIALAIISSLVMTNLSYAASTQVTETTNDREHTEELVGLSSGVILGAVIGGPVGAFIGAITGTFIGKSVGDESEITAQKSLLDQQQLALDEKNAKLADMDKQQQTLFAVQTELARIQAHQDQTLTELSIGMNVQFKTGSTQIAPLFQQQLDNVAYMMTSMPDLHVNLMGYADRRGNDAFNQALSEQRLLEVTNYLVAQGIDKTRLQGQAYGASAPMHEEQNFENDFFDRRVTLKLIAETEQLAAN</sequence>
<keyword evidence="2 4" id="KW-0472">Membrane</keyword>
<comment type="subcellular location">
    <subcellularLocation>
        <location evidence="1">Cell outer membrane</location>
    </subcellularLocation>
</comment>
<dbReference type="Pfam" id="PF00691">
    <property type="entry name" value="OmpA"/>
    <property type="match status" value="1"/>
</dbReference>
<dbReference type="InterPro" id="IPR027367">
    <property type="entry name" value="Gly-zipper_YMGG"/>
</dbReference>
<evidence type="ECO:0000256" key="6">
    <source>
        <dbReference type="SAM" id="SignalP"/>
    </source>
</evidence>
<dbReference type="EMBL" id="JAKILK010000001">
    <property type="protein sequence ID" value="MCL1116299.1"/>
    <property type="molecule type" value="Genomic_DNA"/>
</dbReference>
<evidence type="ECO:0000313" key="9">
    <source>
        <dbReference type="Proteomes" id="UP001203212"/>
    </source>
</evidence>
<dbReference type="PROSITE" id="PS51123">
    <property type="entry name" value="OMPA_2"/>
    <property type="match status" value="1"/>
</dbReference>
<reference evidence="8 9" key="1">
    <citation type="submission" date="2022-01" db="EMBL/GenBank/DDBJ databases">
        <title>Whole genome-based taxonomy of the Shewanellaceae.</title>
        <authorList>
            <person name="Martin-Rodriguez A.J."/>
        </authorList>
    </citation>
    <scope>NUCLEOTIDE SEQUENCE [LARGE SCALE GENOMIC DNA]</scope>
    <source>
        <strain evidence="8 9">JCM 17801</strain>
    </source>
</reference>
<dbReference type="PRINTS" id="PR01021">
    <property type="entry name" value="OMPADOMAIN"/>
</dbReference>
<dbReference type="RefSeq" id="WP_188839973.1">
    <property type="nucleotide sequence ID" value="NZ_BMOT01000001.1"/>
</dbReference>
<evidence type="ECO:0000313" key="8">
    <source>
        <dbReference type="EMBL" id="MCL1116299.1"/>
    </source>
</evidence>
<evidence type="ECO:0000256" key="1">
    <source>
        <dbReference type="ARBA" id="ARBA00004442"/>
    </source>
</evidence>
<feature type="chain" id="PRO_5047055893" evidence="6">
    <location>
        <begin position="23"/>
        <end position="249"/>
    </location>
</feature>
<feature type="signal peptide" evidence="6">
    <location>
        <begin position="1"/>
        <end position="22"/>
    </location>
</feature>